<dbReference type="AlphaFoldDB" id="A0A382U7R6"/>
<organism evidence="1">
    <name type="scientific">marine metagenome</name>
    <dbReference type="NCBI Taxonomy" id="408172"/>
    <lineage>
        <taxon>unclassified sequences</taxon>
        <taxon>metagenomes</taxon>
        <taxon>ecological metagenomes</taxon>
    </lineage>
</organism>
<reference evidence="1" key="1">
    <citation type="submission" date="2018-05" db="EMBL/GenBank/DDBJ databases">
        <authorList>
            <person name="Lanie J.A."/>
            <person name="Ng W.-L."/>
            <person name="Kazmierczak K.M."/>
            <person name="Andrzejewski T.M."/>
            <person name="Davidsen T.M."/>
            <person name="Wayne K.J."/>
            <person name="Tettelin H."/>
            <person name="Glass J.I."/>
            <person name="Rusch D."/>
            <person name="Podicherti R."/>
            <person name="Tsui H.-C.T."/>
            <person name="Winkler M.E."/>
        </authorList>
    </citation>
    <scope>NUCLEOTIDE SEQUENCE</scope>
</reference>
<protein>
    <submittedName>
        <fullName evidence="1">Uncharacterized protein</fullName>
    </submittedName>
</protein>
<gene>
    <name evidence="1" type="ORF">METZ01_LOCUS383184</name>
</gene>
<accession>A0A382U7R6</accession>
<feature type="non-terminal residue" evidence="1">
    <location>
        <position position="79"/>
    </location>
</feature>
<dbReference type="EMBL" id="UINC01142158">
    <property type="protein sequence ID" value="SVD30330.1"/>
    <property type="molecule type" value="Genomic_DNA"/>
</dbReference>
<evidence type="ECO:0000313" key="1">
    <source>
        <dbReference type="EMBL" id="SVD30330.1"/>
    </source>
</evidence>
<name>A0A382U7R6_9ZZZZ</name>
<proteinExistence type="predicted"/>
<sequence length="79" mass="9092">MKHWYLSVGHSYRNVDLTVVVIRVQNQIQFLLPLGIRTRYGIRILEWLGGNQTDYHAPLLNPEHGLSGVRLSALWPDVV</sequence>